<dbReference type="NCBIfam" id="TIGR00604">
    <property type="entry name" value="rad3"/>
    <property type="match status" value="1"/>
</dbReference>
<evidence type="ECO:0000256" key="4">
    <source>
        <dbReference type="ARBA" id="ARBA00022723"/>
    </source>
</evidence>
<dbReference type="EMBL" id="GG662247">
    <property type="protein sequence ID" value="EAS07112.2"/>
    <property type="molecule type" value="Genomic_DNA"/>
</dbReference>
<proteinExistence type="inferred from homology"/>
<dbReference type="GO" id="GO:0003677">
    <property type="term" value="F:DNA binding"/>
    <property type="evidence" value="ECO:0007669"/>
    <property type="project" value="InterPro"/>
</dbReference>
<name>I7M4I5_TETTS</name>
<gene>
    <name evidence="15" type="ORF">TTHERM_00683180</name>
</gene>
<keyword evidence="6" id="KW-0378">Hydrolase</keyword>
<evidence type="ECO:0000256" key="2">
    <source>
        <dbReference type="ARBA" id="ARBA00004123"/>
    </source>
</evidence>
<keyword evidence="5" id="KW-0547">Nucleotide-binding</keyword>
<dbReference type="GeneID" id="7824757"/>
<dbReference type="Pfam" id="PF13307">
    <property type="entry name" value="Helicase_C_2"/>
    <property type="match status" value="1"/>
</dbReference>
<keyword evidence="4" id="KW-0479">Metal-binding</keyword>
<evidence type="ECO:0000256" key="1">
    <source>
        <dbReference type="ARBA" id="ARBA00001966"/>
    </source>
</evidence>
<evidence type="ECO:0000256" key="5">
    <source>
        <dbReference type="ARBA" id="ARBA00022741"/>
    </source>
</evidence>
<dbReference type="Pfam" id="PF06733">
    <property type="entry name" value="DEAD_2"/>
    <property type="match status" value="1"/>
</dbReference>
<evidence type="ECO:0000256" key="7">
    <source>
        <dbReference type="ARBA" id="ARBA00022806"/>
    </source>
</evidence>
<evidence type="ECO:0000256" key="10">
    <source>
        <dbReference type="ARBA" id="ARBA00023014"/>
    </source>
</evidence>
<feature type="coiled-coil region" evidence="13">
    <location>
        <begin position="143"/>
        <end position="218"/>
    </location>
</feature>
<evidence type="ECO:0000259" key="14">
    <source>
        <dbReference type="PROSITE" id="PS51193"/>
    </source>
</evidence>
<comment type="cofactor">
    <cofactor evidence="1">
        <name>[4Fe-4S] cluster</name>
        <dbReference type="ChEBI" id="CHEBI:49883"/>
    </cofactor>
</comment>
<evidence type="ECO:0000256" key="12">
    <source>
        <dbReference type="ARBA" id="ARBA00023242"/>
    </source>
</evidence>
<evidence type="ECO:0000256" key="13">
    <source>
        <dbReference type="SAM" id="Coils"/>
    </source>
</evidence>
<dbReference type="InterPro" id="IPR013020">
    <property type="entry name" value="Rad3/Chl1-like"/>
</dbReference>
<dbReference type="InterPro" id="IPR027417">
    <property type="entry name" value="P-loop_NTPase"/>
</dbReference>
<dbReference type="Proteomes" id="UP000009168">
    <property type="component" value="Unassembled WGS sequence"/>
</dbReference>
<dbReference type="eggNOG" id="KOG1133">
    <property type="taxonomic scope" value="Eukaryota"/>
</dbReference>
<keyword evidence="11" id="KW-0413">Isomerase</keyword>
<dbReference type="GO" id="GO:0051536">
    <property type="term" value="F:iron-sulfur cluster binding"/>
    <property type="evidence" value="ECO:0007669"/>
    <property type="project" value="UniProtKB-KW"/>
</dbReference>
<dbReference type="GO" id="GO:0006139">
    <property type="term" value="P:nucleobase-containing compound metabolic process"/>
    <property type="evidence" value="ECO:0007669"/>
    <property type="project" value="InterPro"/>
</dbReference>
<dbReference type="InterPro" id="IPR014013">
    <property type="entry name" value="Helic_SF1/SF2_ATP-bd_DinG/Rad3"/>
</dbReference>
<dbReference type="GO" id="GO:0005634">
    <property type="term" value="C:nucleus"/>
    <property type="evidence" value="ECO:0007669"/>
    <property type="project" value="UniProtKB-SubCell"/>
</dbReference>
<dbReference type="GO" id="GO:0016818">
    <property type="term" value="F:hydrolase activity, acting on acid anhydrides, in phosphorus-containing anhydrides"/>
    <property type="evidence" value="ECO:0007669"/>
    <property type="project" value="InterPro"/>
</dbReference>
<comment type="similarity">
    <text evidence="3">Belongs to the DEAD box helicase family. DEAH subfamily. DDX11/CHL1 sub-subfamily.</text>
</comment>
<dbReference type="InterPro" id="IPR045028">
    <property type="entry name" value="DinG/Rad3-like"/>
</dbReference>
<keyword evidence="7 15" id="KW-0347">Helicase</keyword>
<dbReference type="PROSITE" id="PS51193">
    <property type="entry name" value="HELICASE_ATP_BIND_2"/>
    <property type="match status" value="1"/>
</dbReference>
<evidence type="ECO:0000313" key="16">
    <source>
        <dbReference type="Proteomes" id="UP000009168"/>
    </source>
</evidence>
<dbReference type="SMART" id="SM00488">
    <property type="entry name" value="DEXDc2"/>
    <property type="match status" value="1"/>
</dbReference>
<keyword evidence="13" id="KW-0175">Coiled coil</keyword>
<sequence>MNNRSTNNDLKDKIKQSFPYNPYDIQLEFSLNLYESLNVKKLCIFESPTGTGKSLSLICGAFNWFKDNQENYDLIKGFKERRDKILLGEVNIDSKKEESNSLPAWLTNINDINRSIFYEKIQIQKNKLAQKAKSLKEFQMFRKEKMKIRYEEYKKNIIKQQKNNEQDKKEHQDEDEQYYVNWKEEQGGDAEIDIESMIEDYKKSKSQIRQNNEQDENDNENTTIKIIYASRTHSQIKQFVQEILKTKFKDMRVITLGSRQNLCLKFDEQSKQSLQQIDDYCQKAIGINKTDKSVPRCEYFTNLKLLQDDIDYLFLHNIHTLDQMRSESLNNQVCPYYLSKRSVIDAEVICVPYVTLLDENMRINSNIDITNSIILFDESHNILESLSGINSVEVTYKRIFQAFVQLLTYYDKFCRRLNPKNALFIQNIKNLCLDLLKFIKAEIDLNASIKSEQDYVKINNIQLLLKLNMDRIDFFQIKKFTQETRLGQKIHFFSQSPKYVPSQIPPQVNKSLKDINIQELLKNSPYMVVENVMNFLWKMQDSISKSEKYSIIIKNISKIEESSIQLMCLDVIEPLYKVIQESACVVLAGGTMEPLSEFELLINQVGKNNFKHFSCGHIIDEENCSVFCVSTLVEQSDKPLIFNYQNKKDDQLFQNSIDIIHQLAQTIPDGLVIFVQSYTFLEKLKSILLENQNLLQQIQQYKKIYMDDKDNSNNTILEKYQKEINKEKEIGSKKNGAILISVIGGRLSEGINFSDQLARCVVVFGMPYSNIKSAELIEKMNHYDSISKKNNFSFSGNDYYENLCMKSVNQAIGRSIRHKDDYSVILLIDQRFSQEKNINRLSSWIKKRVKPAHSFESTKKNIKIFFEKKQQHKI</sequence>
<evidence type="ECO:0000256" key="6">
    <source>
        <dbReference type="ARBA" id="ARBA00022801"/>
    </source>
</evidence>
<dbReference type="GO" id="GO:0034085">
    <property type="term" value="P:establishment of sister chromatid cohesion"/>
    <property type="evidence" value="ECO:0007669"/>
    <property type="project" value="TreeGrafter"/>
</dbReference>
<keyword evidence="10" id="KW-0411">Iron-sulfur</keyword>
<dbReference type="PANTHER" id="PTHR11472">
    <property type="entry name" value="DNA REPAIR DEAD HELICASE RAD3/XP-D SUBFAMILY MEMBER"/>
    <property type="match status" value="1"/>
</dbReference>
<dbReference type="GO" id="GO:0046872">
    <property type="term" value="F:metal ion binding"/>
    <property type="evidence" value="ECO:0007669"/>
    <property type="project" value="UniProtKB-KW"/>
</dbReference>
<dbReference type="SMART" id="SM00491">
    <property type="entry name" value="HELICc2"/>
    <property type="match status" value="1"/>
</dbReference>
<dbReference type="InterPro" id="IPR010614">
    <property type="entry name" value="RAD3-like_helicase_DEAD"/>
</dbReference>
<dbReference type="InParanoid" id="I7M4I5"/>
<dbReference type="PANTHER" id="PTHR11472:SF41">
    <property type="entry name" value="ATP-DEPENDENT DNA HELICASE DDX11-RELATED"/>
    <property type="match status" value="1"/>
</dbReference>
<evidence type="ECO:0000256" key="9">
    <source>
        <dbReference type="ARBA" id="ARBA00023004"/>
    </source>
</evidence>
<dbReference type="KEGG" id="tet:TTHERM_00683180"/>
<evidence type="ECO:0000256" key="3">
    <source>
        <dbReference type="ARBA" id="ARBA00008435"/>
    </source>
</evidence>
<evidence type="ECO:0000256" key="8">
    <source>
        <dbReference type="ARBA" id="ARBA00022840"/>
    </source>
</evidence>
<dbReference type="SUPFAM" id="SSF52540">
    <property type="entry name" value="P-loop containing nucleoside triphosphate hydrolases"/>
    <property type="match status" value="1"/>
</dbReference>
<dbReference type="Gene3D" id="3.40.50.300">
    <property type="entry name" value="P-loop containing nucleotide triphosphate hydrolases"/>
    <property type="match status" value="3"/>
</dbReference>
<keyword evidence="8" id="KW-0067">ATP-binding</keyword>
<accession>I7M4I5</accession>
<dbReference type="RefSeq" id="XP_001027354.2">
    <property type="nucleotide sequence ID" value="XM_001027354.3"/>
</dbReference>
<dbReference type="GO" id="GO:0005524">
    <property type="term" value="F:ATP binding"/>
    <property type="evidence" value="ECO:0007669"/>
    <property type="project" value="UniProtKB-KW"/>
</dbReference>
<protein>
    <submittedName>
        <fullName evidence="15">DNA repair helicase (Rad3)</fullName>
    </submittedName>
</protein>
<comment type="subcellular location">
    <subcellularLocation>
        <location evidence="2">Nucleus</location>
    </subcellularLocation>
</comment>
<keyword evidence="9" id="KW-0408">Iron</keyword>
<dbReference type="InterPro" id="IPR006554">
    <property type="entry name" value="Helicase-like_DEXD_c2"/>
</dbReference>
<feature type="domain" description="Helicase ATP-binding" evidence="14">
    <location>
        <begin position="12"/>
        <end position="440"/>
    </location>
</feature>
<organism evidence="15 16">
    <name type="scientific">Tetrahymena thermophila (strain SB210)</name>
    <dbReference type="NCBI Taxonomy" id="312017"/>
    <lineage>
        <taxon>Eukaryota</taxon>
        <taxon>Sar</taxon>
        <taxon>Alveolata</taxon>
        <taxon>Ciliophora</taxon>
        <taxon>Intramacronucleata</taxon>
        <taxon>Oligohymenophorea</taxon>
        <taxon>Hymenostomatida</taxon>
        <taxon>Tetrahymenina</taxon>
        <taxon>Tetrahymenidae</taxon>
        <taxon>Tetrahymena</taxon>
    </lineage>
</organism>
<keyword evidence="16" id="KW-1185">Reference proteome</keyword>
<evidence type="ECO:0000313" key="15">
    <source>
        <dbReference type="EMBL" id="EAS07112.2"/>
    </source>
</evidence>
<evidence type="ECO:0000256" key="11">
    <source>
        <dbReference type="ARBA" id="ARBA00023235"/>
    </source>
</evidence>
<keyword evidence="12" id="KW-0539">Nucleus</keyword>
<reference evidence="16" key="1">
    <citation type="journal article" date="2006" name="PLoS Biol.">
        <title>Macronuclear genome sequence of the ciliate Tetrahymena thermophila, a model eukaryote.</title>
        <authorList>
            <person name="Eisen J.A."/>
            <person name="Coyne R.S."/>
            <person name="Wu M."/>
            <person name="Wu D."/>
            <person name="Thiagarajan M."/>
            <person name="Wortman J.R."/>
            <person name="Badger J.H."/>
            <person name="Ren Q."/>
            <person name="Amedeo P."/>
            <person name="Jones K.M."/>
            <person name="Tallon L.J."/>
            <person name="Delcher A.L."/>
            <person name="Salzberg S.L."/>
            <person name="Silva J.C."/>
            <person name="Haas B.J."/>
            <person name="Majoros W.H."/>
            <person name="Farzad M."/>
            <person name="Carlton J.M."/>
            <person name="Smith R.K. Jr."/>
            <person name="Garg J."/>
            <person name="Pearlman R.E."/>
            <person name="Karrer K.M."/>
            <person name="Sun L."/>
            <person name="Manning G."/>
            <person name="Elde N.C."/>
            <person name="Turkewitz A.P."/>
            <person name="Asai D.J."/>
            <person name="Wilkes D.E."/>
            <person name="Wang Y."/>
            <person name="Cai H."/>
            <person name="Collins K."/>
            <person name="Stewart B.A."/>
            <person name="Lee S.R."/>
            <person name="Wilamowska K."/>
            <person name="Weinberg Z."/>
            <person name="Ruzzo W.L."/>
            <person name="Wloga D."/>
            <person name="Gaertig J."/>
            <person name="Frankel J."/>
            <person name="Tsao C.-C."/>
            <person name="Gorovsky M.A."/>
            <person name="Keeling P.J."/>
            <person name="Waller R.F."/>
            <person name="Patron N.J."/>
            <person name="Cherry J.M."/>
            <person name="Stover N.A."/>
            <person name="Krieger C.J."/>
            <person name="del Toro C."/>
            <person name="Ryder H.F."/>
            <person name="Williamson S.C."/>
            <person name="Barbeau R.A."/>
            <person name="Hamilton E.P."/>
            <person name="Orias E."/>
        </authorList>
    </citation>
    <scope>NUCLEOTIDE SEQUENCE [LARGE SCALE GENOMIC DNA]</scope>
    <source>
        <strain evidence="16">SB210</strain>
    </source>
</reference>
<dbReference type="AlphaFoldDB" id="I7M4I5"/>
<dbReference type="GO" id="GO:0003678">
    <property type="term" value="F:DNA helicase activity"/>
    <property type="evidence" value="ECO:0007669"/>
    <property type="project" value="InterPro"/>
</dbReference>
<dbReference type="STRING" id="312017.I7M4I5"/>
<dbReference type="InterPro" id="IPR006555">
    <property type="entry name" value="ATP-dep_Helicase_C"/>
</dbReference>
<dbReference type="OrthoDB" id="297351at2759"/>